<dbReference type="OrthoDB" id="2423701at2759"/>
<dbReference type="SMART" id="SM00028">
    <property type="entry name" value="TPR"/>
    <property type="match status" value="4"/>
</dbReference>
<name>L8GRR1_ACACF</name>
<dbReference type="PANTHER" id="PTHR22904:SF523">
    <property type="entry name" value="STRESS-INDUCED-PHOSPHOPROTEIN 1"/>
    <property type="match status" value="1"/>
</dbReference>
<accession>L8GRR1</accession>
<evidence type="ECO:0000256" key="2">
    <source>
        <dbReference type="ARBA" id="ARBA00022803"/>
    </source>
</evidence>
<dbReference type="KEGG" id="acan:ACA1_377700"/>
<dbReference type="InterPro" id="IPR019734">
    <property type="entry name" value="TPR_rpt"/>
</dbReference>
<keyword evidence="1" id="KW-0677">Repeat</keyword>
<feature type="coiled-coil region" evidence="4">
    <location>
        <begin position="87"/>
        <end position="114"/>
    </location>
</feature>
<feature type="region of interest" description="Disordered" evidence="5">
    <location>
        <begin position="138"/>
        <end position="164"/>
    </location>
</feature>
<protein>
    <submittedName>
        <fullName evidence="6">Tetratricopeptide repeat domain containing protein</fullName>
    </submittedName>
</protein>
<feature type="repeat" description="TPR" evidence="3">
    <location>
        <begin position="266"/>
        <end position="299"/>
    </location>
</feature>
<organism evidence="6 7">
    <name type="scientific">Acanthamoeba castellanii (strain ATCC 30010 / Neff)</name>
    <dbReference type="NCBI Taxonomy" id="1257118"/>
    <lineage>
        <taxon>Eukaryota</taxon>
        <taxon>Amoebozoa</taxon>
        <taxon>Discosea</taxon>
        <taxon>Longamoebia</taxon>
        <taxon>Centramoebida</taxon>
        <taxon>Acanthamoebidae</taxon>
        <taxon>Acanthamoeba</taxon>
    </lineage>
</organism>
<dbReference type="EMBL" id="KB008025">
    <property type="protein sequence ID" value="ELR15655.1"/>
    <property type="molecule type" value="Genomic_DNA"/>
</dbReference>
<reference evidence="6 7" key="1">
    <citation type="journal article" date="2013" name="Genome Biol.">
        <title>Genome of Acanthamoeba castellanii highlights extensive lateral gene transfer and early evolution of tyrosine kinase signaling.</title>
        <authorList>
            <person name="Clarke M."/>
            <person name="Lohan A.J."/>
            <person name="Liu B."/>
            <person name="Lagkouvardos I."/>
            <person name="Roy S."/>
            <person name="Zafar N."/>
            <person name="Bertelli C."/>
            <person name="Schilde C."/>
            <person name="Kianianmomeni A."/>
            <person name="Burglin T.R."/>
            <person name="Frech C."/>
            <person name="Turcotte B."/>
            <person name="Kopec K.O."/>
            <person name="Synnott J.M."/>
            <person name="Choo C."/>
            <person name="Paponov I."/>
            <person name="Finkler A."/>
            <person name="Soon Heng Tan C."/>
            <person name="Hutchins A.P."/>
            <person name="Weinmeier T."/>
            <person name="Rattei T."/>
            <person name="Chu J.S."/>
            <person name="Gimenez G."/>
            <person name="Irimia M."/>
            <person name="Rigden D.J."/>
            <person name="Fitzpatrick D.A."/>
            <person name="Lorenzo-Morales J."/>
            <person name="Bateman A."/>
            <person name="Chiu C.H."/>
            <person name="Tang P."/>
            <person name="Hegemann P."/>
            <person name="Fromm H."/>
            <person name="Raoult D."/>
            <person name="Greub G."/>
            <person name="Miranda-Saavedra D."/>
            <person name="Chen N."/>
            <person name="Nash P."/>
            <person name="Ginger M.L."/>
            <person name="Horn M."/>
            <person name="Schaap P."/>
            <person name="Caler L."/>
            <person name="Loftus B."/>
        </authorList>
    </citation>
    <scope>NUCLEOTIDE SEQUENCE [LARGE SCALE GENOMIC DNA]</scope>
    <source>
        <strain evidence="6 7">Neff</strain>
    </source>
</reference>
<evidence type="ECO:0000256" key="4">
    <source>
        <dbReference type="SAM" id="Coils"/>
    </source>
</evidence>
<keyword evidence="7" id="KW-1185">Reference proteome</keyword>
<dbReference type="AlphaFoldDB" id="L8GRR1"/>
<dbReference type="InterPro" id="IPR011990">
    <property type="entry name" value="TPR-like_helical_dom_sf"/>
</dbReference>
<dbReference type="SUPFAM" id="SSF48452">
    <property type="entry name" value="TPR-like"/>
    <property type="match status" value="2"/>
</dbReference>
<evidence type="ECO:0000313" key="6">
    <source>
        <dbReference type="EMBL" id="ELR15655.1"/>
    </source>
</evidence>
<keyword evidence="2 3" id="KW-0802">TPR repeat</keyword>
<evidence type="ECO:0000256" key="1">
    <source>
        <dbReference type="ARBA" id="ARBA00022737"/>
    </source>
</evidence>
<dbReference type="Proteomes" id="UP000011083">
    <property type="component" value="Unassembled WGS sequence"/>
</dbReference>
<dbReference type="PANTHER" id="PTHR22904">
    <property type="entry name" value="TPR REPEAT CONTAINING PROTEIN"/>
    <property type="match status" value="1"/>
</dbReference>
<dbReference type="STRING" id="1257118.L8GRR1"/>
<keyword evidence="4" id="KW-0175">Coiled coil</keyword>
<dbReference type="GeneID" id="14916270"/>
<evidence type="ECO:0000313" key="7">
    <source>
        <dbReference type="Proteomes" id="UP000011083"/>
    </source>
</evidence>
<dbReference type="Gene3D" id="1.25.40.10">
    <property type="entry name" value="Tetratricopeptide repeat domain"/>
    <property type="match status" value="1"/>
</dbReference>
<dbReference type="PROSITE" id="PS50005">
    <property type="entry name" value="TPR"/>
    <property type="match status" value="1"/>
</dbReference>
<gene>
    <name evidence="6" type="ORF">ACA1_377700</name>
</gene>
<sequence>MLEPEAVHEHAKAEKKKGDEEYLKAAFATAVMHYTRAIALTHGRHPAFIEFAKAEEDSKVALKLDGRYLRAYAFEDFERASKLEPGNTFLREKIQKAKETIAAIAQKKKDSTAKNIKVNKGVLDWMGDTSLVGLDVEAQPSKKGERGTNGVLPPQSGDTNLRPPASVNDVPLLVPVGEALDAYIPDLETLTRREAEEQAMREKELGNDAFVNAQYLVALVHYSRAIKLFPEEAVFFSNRALVYLKLNRFYESITDCTASIDRKPSIKAFARRAAAWVALKEYILAADDYRKALRFEPKNQDCLDKLGRCLMHIEEEYMRKLQSNPSNDKLKKDLQKLRDDIRKIGSALEGKQTTIDKAAQYYYHTQANFTAPPVTST</sequence>
<evidence type="ECO:0000256" key="5">
    <source>
        <dbReference type="SAM" id="MobiDB-lite"/>
    </source>
</evidence>
<proteinExistence type="predicted"/>
<dbReference type="VEuPathDB" id="AmoebaDB:ACA1_377700"/>
<dbReference type="RefSeq" id="XP_004337668.1">
    <property type="nucleotide sequence ID" value="XM_004337620.1"/>
</dbReference>
<evidence type="ECO:0000256" key="3">
    <source>
        <dbReference type="PROSITE-ProRule" id="PRU00339"/>
    </source>
</evidence>
<dbReference type="GO" id="GO:0051879">
    <property type="term" value="F:Hsp90 protein binding"/>
    <property type="evidence" value="ECO:0007669"/>
    <property type="project" value="TreeGrafter"/>
</dbReference>